<accession>A0ABP3FJF0</accession>
<reference evidence="4" key="1">
    <citation type="journal article" date="2019" name="Int. J. Syst. Evol. Microbiol.">
        <title>The Global Catalogue of Microorganisms (GCM) 10K type strain sequencing project: providing services to taxonomists for standard genome sequencing and annotation.</title>
        <authorList>
            <consortium name="The Broad Institute Genomics Platform"/>
            <consortium name="The Broad Institute Genome Sequencing Center for Infectious Disease"/>
            <person name="Wu L."/>
            <person name="Ma J."/>
        </authorList>
    </citation>
    <scope>NUCLEOTIDE SEQUENCE [LARGE SCALE GENOMIC DNA]</scope>
    <source>
        <strain evidence="4">JCM 3146</strain>
    </source>
</reference>
<sequence length="409" mass="43422">MLSTRAFLKGLIASYCAVVVAGVIILVDSTLGARGPGPGPVMRPSAPGKGLELGVVKRLTDRVSLYPRAVRLAHSGSYNGRIIVSVVSHDGREGTGEIFESADGGATFAHLATIADPRAAGGRGLCCGTLFEVPRRTGRTAEGTLLWAASVGQSARPRAMALRVWRSDDHGRTWTYLSSCATTRSSRGLWEPELSVDSTGRLVCHFSDETQRGHSQVLARVYSTDGGYSWRGKANTVVGRSSADRPGMAVVRELPYGVYVMSYEVCSTPGSLRCAVHVRTSSDGWKWNGPDYVPESVRQAHFEHAPTIAWAPGPGMFGRLFLIGQVLVLGSGEVASPSGDVLLTNDQRGGGTWSETSAPLDTPVPARDACSNYSSALLPSADGDSLLEIGTRYDTDGVCRAYFATAGLR</sequence>
<dbReference type="PANTHER" id="PTHR38792:SF3">
    <property type="entry name" value="BNR_ASP-BOX REPEAT DOMAIN PROTEIN (AFU_ORTHOLOGUE AFUA_7G06430)-RELATED"/>
    <property type="match status" value="1"/>
</dbReference>
<keyword evidence="2" id="KW-0812">Transmembrane</keyword>
<comment type="caution">
    <text evidence="3">The sequence shown here is derived from an EMBL/GenBank/DDBJ whole genome shotgun (WGS) entry which is preliminary data.</text>
</comment>
<organism evidence="3 4">
    <name type="scientific">Actinoallomurus spadix</name>
    <dbReference type="NCBI Taxonomy" id="79912"/>
    <lineage>
        <taxon>Bacteria</taxon>
        <taxon>Bacillati</taxon>
        <taxon>Actinomycetota</taxon>
        <taxon>Actinomycetes</taxon>
        <taxon>Streptosporangiales</taxon>
        <taxon>Thermomonosporaceae</taxon>
        <taxon>Actinoallomurus</taxon>
    </lineage>
</organism>
<evidence type="ECO:0000313" key="3">
    <source>
        <dbReference type="EMBL" id="GAA0318151.1"/>
    </source>
</evidence>
<feature type="region of interest" description="Disordered" evidence="1">
    <location>
        <begin position="346"/>
        <end position="365"/>
    </location>
</feature>
<keyword evidence="4" id="KW-1185">Reference proteome</keyword>
<keyword evidence="2" id="KW-1133">Transmembrane helix</keyword>
<dbReference type="SUPFAM" id="SSF50939">
    <property type="entry name" value="Sialidases"/>
    <property type="match status" value="1"/>
</dbReference>
<dbReference type="Proteomes" id="UP001501822">
    <property type="component" value="Unassembled WGS sequence"/>
</dbReference>
<dbReference type="PANTHER" id="PTHR38792">
    <property type="entry name" value="BNR/ASP-BOX REPEAT DOMAIN PROTEIN (AFU_ORTHOLOGUE AFUA_7G06430)-RELATED"/>
    <property type="match status" value="1"/>
</dbReference>
<keyword evidence="2" id="KW-0472">Membrane</keyword>
<name>A0ABP3FJF0_9ACTN</name>
<dbReference type="Gene3D" id="2.120.10.10">
    <property type="match status" value="1"/>
</dbReference>
<evidence type="ECO:0000256" key="2">
    <source>
        <dbReference type="SAM" id="Phobius"/>
    </source>
</evidence>
<dbReference type="RefSeq" id="WP_252800057.1">
    <property type="nucleotide sequence ID" value="NZ_BAAABM010000007.1"/>
</dbReference>
<feature type="transmembrane region" description="Helical" evidence="2">
    <location>
        <begin position="6"/>
        <end position="27"/>
    </location>
</feature>
<evidence type="ECO:0000313" key="4">
    <source>
        <dbReference type="Proteomes" id="UP001501822"/>
    </source>
</evidence>
<gene>
    <name evidence="3" type="ORF">GCM10010151_05010</name>
</gene>
<protein>
    <submittedName>
        <fullName evidence="3">Sialidase family protein</fullName>
    </submittedName>
</protein>
<evidence type="ECO:0000256" key="1">
    <source>
        <dbReference type="SAM" id="MobiDB-lite"/>
    </source>
</evidence>
<dbReference type="CDD" id="cd15482">
    <property type="entry name" value="Sialidase_non-viral"/>
    <property type="match status" value="1"/>
</dbReference>
<dbReference type="InterPro" id="IPR036278">
    <property type="entry name" value="Sialidase_sf"/>
</dbReference>
<dbReference type="EMBL" id="BAAABM010000007">
    <property type="protein sequence ID" value="GAA0318151.1"/>
    <property type="molecule type" value="Genomic_DNA"/>
</dbReference>
<proteinExistence type="predicted"/>